<dbReference type="InterPro" id="IPR016187">
    <property type="entry name" value="CTDL_fold"/>
</dbReference>
<dbReference type="GO" id="GO:0016020">
    <property type="term" value="C:membrane"/>
    <property type="evidence" value="ECO:0007669"/>
    <property type="project" value="UniProtKB-SubCell"/>
</dbReference>
<reference evidence="5" key="1">
    <citation type="submission" date="2025-08" db="UniProtKB">
        <authorList>
            <consortium name="Ensembl"/>
        </authorList>
    </citation>
    <scope>IDENTIFICATION</scope>
</reference>
<dbReference type="InterPro" id="IPR033992">
    <property type="entry name" value="NKR-like_CTLD"/>
</dbReference>
<dbReference type="CDD" id="cd03593">
    <property type="entry name" value="CLECT_NK_receptors_like"/>
    <property type="match status" value="1"/>
</dbReference>
<evidence type="ECO:0000313" key="6">
    <source>
        <dbReference type="Proteomes" id="UP000694396"/>
    </source>
</evidence>
<evidence type="ECO:0000259" key="4">
    <source>
        <dbReference type="PROSITE" id="PS50041"/>
    </source>
</evidence>
<sequence>MGSGGEPGDSAGRGTAHGAKGLFSNIWLWRAVAGVLTAAVILISCIQFVNPSPAKDFRVCPPLDLCPSGWLYFQRKCYYLSESEATWNSSQINCSSHNASLLVIENHLELSFIMKITKQDPWIGLRKRNEEFFWVNGKALENELFEVKGSGDCAYLESKGVSASGCYLTRKWVCSLNINSEQ</sequence>
<feature type="domain" description="C-type lectin" evidence="4">
    <location>
        <begin position="73"/>
        <end position="175"/>
    </location>
</feature>
<name>A0A8C3QG14_9PASS</name>
<keyword evidence="3" id="KW-1133">Transmembrane helix</keyword>
<dbReference type="SUPFAM" id="SSF56436">
    <property type="entry name" value="C-type lectin-like"/>
    <property type="match status" value="1"/>
</dbReference>
<reference evidence="5" key="2">
    <citation type="submission" date="2025-09" db="UniProtKB">
        <authorList>
            <consortium name="Ensembl"/>
        </authorList>
    </citation>
    <scope>IDENTIFICATION</scope>
</reference>
<dbReference type="PROSITE" id="PS50041">
    <property type="entry name" value="C_TYPE_LECTIN_2"/>
    <property type="match status" value="1"/>
</dbReference>
<organism evidence="5 6">
    <name type="scientific">Cyanoderma ruficeps</name>
    <name type="common">rufous-capped babbler</name>
    <dbReference type="NCBI Taxonomy" id="181631"/>
    <lineage>
        <taxon>Eukaryota</taxon>
        <taxon>Metazoa</taxon>
        <taxon>Chordata</taxon>
        <taxon>Craniata</taxon>
        <taxon>Vertebrata</taxon>
        <taxon>Euteleostomi</taxon>
        <taxon>Archelosauria</taxon>
        <taxon>Archosauria</taxon>
        <taxon>Dinosauria</taxon>
        <taxon>Saurischia</taxon>
        <taxon>Theropoda</taxon>
        <taxon>Coelurosauria</taxon>
        <taxon>Aves</taxon>
        <taxon>Neognathae</taxon>
        <taxon>Neoaves</taxon>
        <taxon>Telluraves</taxon>
        <taxon>Australaves</taxon>
        <taxon>Passeriformes</taxon>
        <taxon>Sylvioidea</taxon>
        <taxon>Timaliidae</taxon>
        <taxon>Cyanoderma</taxon>
    </lineage>
</organism>
<dbReference type="InterPro" id="IPR001304">
    <property type="entry name" value="C-type_lectin-like"/>
</dbReference>
<evidence type="ECO:0000256" key="3">
    <source>
        <dbReference type="SAM" id="Phobius"/>
    </source>
</evidence>
<keyword evidence="3" id="KW-0472">Membrane</keyword>
<evidence type="ECO:0000313" key="5">
    <source>
        <dbReference type="Ensembl" id="ENSCRFP00000002802.1"/>
    </source>
</evidence>
<dbReference type="Ensembl" id="ENSCRFT00000002920.1">
    <property type="protein sequence ID" value="ENSCRFP00000002802.1"/>
    <property type="gene ID" value="ENSCRFG00000002306.1"/>
</dbReference>
<feature type="transmembrane region" description="Helical" evidence="3">
    <location>
        <begin position="27"/>
        <end position="49"/>
    </location>
</feature>
<dbReference type="PANTHER" id="PTHR47498">
    <property type="entry name" value="C-TYPE LECTIN DOMAIN FAMILY 2 MEMBER L"/>
    <property type="match status" value="1"/>
</dbReference>
<comment type="subcellular location">
    <subcellularLocation>
        <location evidence="1">Membrane</location>
        <topology evidence="1">Single-pass membrane protein</topology>
    </subcellularLocation>
</comment>
<keyword evidence="6" id="KW-1185">Reference proteome</keyword>
<evidence type="ECO:0000256" key="2">
    <source>
        <dbReference type="ARBA" id="ARBA00022734"/>
    </source>
</evidence>
<evidence type="ECO:0000256" key="1">
    <source>
        <dbReference type="ARBA" id="ARBA00004167"/>
    </source>
</evidence>
<dbReference type="Proteomes" id="UP000694396">
    <property type="component" value="Unplaced"/>
</dbReference>
<dbReference type="Gene3D" id="3.10.100.10">
    <property type="entry name" value="Mannose-Binding Protein A, subunit A"/>
    <property type="match status" value="1"/>
</dbReference>
<keyword evidence="3" id="KW-0812">Transmembrane</keyword>
<dbReference type="GO" id="GO:0030246">
    <property type="term" value="F:carbohydrate binding"/>
    <property type="evidence" value="ECO:0007669"/>
    <property type="project" value="UniProtKB-KW"/>
</dbReference>
<dbReference type="Pfam" id="PF00059">
    <property type="entry name" value="Lectin_C"/>
    <property type="match status" value="1"/>
</dbReference>
<dbReference type="SMART" id="SM00034">
    <property type="entry name" value="CLECT"/>
    <property type="match status" value="1"/>
</dbReference>
<dbReference type="PANTHER" id="PTHR47498:SF1">
    <property type="entry name" value="C-TYPE LECTIN DOMAIN FAMILY 2 MEMBER L"/>
    <property type="match status" value="1"/>
</dbReference>
<keyword evidence="2" id="KW-0430">Lectin</keyword>
<dbReference type="AlphaFoldDB" id="A0A8C3QG14"/>
<protein>
    <recommendedName>
        <fullName evidence="4">C-type lectin domain-containing protein</fullName>
    </recommendedName>
</protein>
<dbReference type="InterPro" id="IPR016186">
    <property type="entry name" value="C-type_lectin-like/link_sf"/>
</dbReference>
<proteinExistence type="predicted"/>
<accession>A0A8C3QG14</accession>